<dbReference type="GO" id="GO:0034599">
    <property type="term" value="P:cellular response to oxidative stress"/>
    <property type="evidence" value="ECO:0007669"/>
    <property type="project" value="EnsemblFungi"/>
</dbReference>
<dbReference type="STRING" id="763406.A0A1E3NQU2"/>
<name>A0A1E3NQU2_9ASCO</name>
<dbReference type="PANTHER" id="PTHR23502">
    <property type="entry name" value="MAJOR FACILITATOR SUPERFAMILY"/>
    <property type="match status" value="1"/>
</dbReference>
<dbReference type="GO" id="GO:0000329">
    <property type="term" value="C:fungal-type vacuole membrane"/>
    <property type="evidence" value="ECO:0007669"/>
    <property type="project" value="EnsemblFungi"/>
</dbReference>
<dbReference type="InterPro" id="IPR020846">
    <property type="entry name" value="MFS_dom"/>
</dbReference>
<evidence type="ECO:0000256" key="6">
    <source>
        <dbReference type="SAM" id="MobiDB-lite"/>
    </source>
</evidence>
<keyword evidence="5 7" id="KW-0472">Membrane</keyword>
<dbReference type="GeneID" id="30180236"/>
<proteinExistence type="predicted"/>
<reference evidence="9 10" key="1">
    <citation type="journal article" date="2016" name="Proc. Natl. Acad. Sci. U.S.A.">
        <title>Comparative genomics of biotechnologically important yeasts.</title>
        <authorList>
            <person name="Riley R."/>
            <person name="Haridas S."/>
            <person name="Wolfe K.H."/>
            <person name="Lopes M.R."/>
            <person name="Hittinger C.T."/>
            <person name="Goeker M."/>
            <person name="Salamov A.A."/>
            <person name="Wisecaver J.H."/>
            <person name="Long T.M."/>
            <person name="Calvey C.H."/>
            <person name="Aerts A.L."/>
            <person name="Barry K.W."/>
            <person name="Choi C."/>
            <person name="Clum A."/>
            <person name="Coughlan A.Y."/>
            <person name="Deshpande S."/>
            <person name="Douglass A.P."/>
            <person name="Hanson S.J."/>
            <person name="Klenk H.-P."/>
            <person name="LaButti K.M."/>
            <person name="Lapidus A."/>
            <person name="Lindquist E.A."/>
            <person name="Lipzen A.M."/>
            <person name="Meier-Kolthoff J.P."/>
            <person name="Ohm R.A."/>
            <person name="Otillar R.P."/>
            <person name="Pangilinan J.L."/>
            <person name="Peng Y."/>
            <person name="Rokas A."/>
            <person name="Rosa C.A."/>
            <person name="Scheuner C."/>
            <person name="Sibirny A.A."/>
            <person name="Slot J.C."/>
            <person name="Stielow J.B."/>
            <person name="Sun H."/>
            <person name="Kurtzman C.P."/>
            <person name="Blackwell M."/>
            <person name="Grigoriev I.V."/>
            <person name="Jeffries T.W."/>
        </authorList>
    </citation>
    <scope>NUCLEOTIDE SEQUENCE [LARGE SCALE GENOMIC DNA]</scope>
    <source>
        <strain evidence="9 10">NRRL Y-2026</strain>
    </source>
</reference>
<keyword evidence="10" id="KW-1185">Reference proteome</keyword>
<feature type="compositionally biased region" description="Basic and acidic residues" evidence="6">
    <location>
        <begin position="58"/>
        <end position="77"/>
    </location>
</feature>
<evidence type="ECO:0000256" key="3">
    <source>
        <dbReference type="ARBA" id="ARBA00022692"/>
    </source>
</evidence>
<accession>A0A1E3NQU2</accession>
<evidence type="ECO:0000256" key="4">
    <source>
        <dbReference type="ARBA" id="ARBA00022989"/>
    </source>
</evidence>
<evidence type="ECO:0000256" key="7">
    <source>
        <dbReference type="SAM" id="Phobius"/>
    </source>
</evidence>
<dbReference type="CDD" id="cd17323">
    <property type="entry name" value="MFS_Tpo1_MDR_like"/>
    <property type="match status" value="1"/>
</dbReference>
<dbReference type="PROSITE" id="PS50850">
    <property type="entry name" value="MFS"/>
    <property type="match status" value="1"/>
</dbReference>
<feature type="region of interest" description="Disordered" evidence="6">
    <location>
        <begin position="98"/>
        <end position="122"/>
    </location>
</feature>
<organism evidence="9 10">
    <name type="scientific">Pichia membranifaciens NRRL Y-2026</name>
    <dbReference type="NCBI Taxonomy" id="763406"/>
    <lineage>
        <taxon>Eukaryota</taxon>
        <taxon>Fungi</taxon>
        <taxon>Dikarya</taxon>
        <taxon>Ascomycota</taxon>
        <taxon>Saccharomycotina</taxon>
        <taxon>Pichiomycetes</taxon>
        <taxon>Pichiales</taxon>
        <taxon>Pichiaceae</taxon>
        <taxon>Pichia</taxon>
    </lineage>
</organism>
<dbReference type="PANTHER" id="PTHR23502:SF31">
    <property type="entry name" value="POLYAMINE TRANSPORTER 1"/>
    <property type="match status" value="1"/>
</dbReference>
<dbReference type="Pfam" id="PF07690">
    <property type="entry name" value="MFS_1"/>
    <property type="match status" value="1"/>
</dbReference>
<feature type="transmembrane region" description="Helical" evidence="7">
    <location>
        <begin position="463"/>
        <end position="480"/>
    </location>
</feature>
<dbReference type="Proteomes" id="UP000094455">
    <property type="component" value="Unassembled WGS sequence"/>
</dbReference>
<evidence type="ECO:0000256" key="5">
    <source>
        <dbReference type="ARBA" id="ARBA00023136"/>
    </source>
</evidence>
<evidence type="ECO:0000259" key="8">
    <source>
        <dbReference type="PROSITE" id="PS50850"/>
    </source>
</evidence>
<feature type="transmembrane region" description="Helical" evidence="7">
    <location>
        <begin position="183"/>
        <end position="206"/>
    </location>
</feature>
<dbReference type="OrthoDB" id="9986881at2759"/>
<protein>
    <recommendedName>
        <fullName evidence="8">Major facilitator superfamily (MFS) profile domain-containing protein</fullName>
    </recommendedName>
</protein>
<sequence length="595" mass="65235">MTLASDMPPAKENVNAAGAVPGTAITATAVTNAAEPSEGSSSSSHDDDEVPAPLATSDVEKFDGDLERGSMESDESRLMRIETSSNLSRELSRKLTGADNLKVDTSTPIPRMGKDRDYPPPLPDSSMYSVAFDGDDDPLHPHNWPVMKKLIQCSIVGANTFCIAFGSAIFAQAVLPLSKIYHVHYVVTTLSVTLYVLGFATGPVVWAPLSELYGRRPVLVMSSLAFCCFNFAVAVSDRLESILICRFFAGCLGAAPLVVVPASFADMFGNETRGTAIVIFSMCVFVAPLMAPFIGGFIVKNPSLGWRWTEFITGILSAASFVLIIFFETETHHPIILVQKAREIRRRTGNWGIHAPHDEFSLNLSEIVENNLARPIKMLFQEPILFFITLYNAFIYGMLYLFLSAYPIVFAEGYGMSGGVAELPYFGLVIGQTLGGLFCIWSERAYVRKLKENGGKIIPENRLPPMLVGGICFPIGLLWFCWTGNYHETVHWMAPTASGIFTGFGLIAIFNPSMNYIIDAYLVFAASAMAANSFLRSAFGAVFPLFATFMFHNMGTNWAGLLLGLFAVVLILCPLAFMKWGKKLRQRSKYAFDLS</sequence>
<feature type="transmembrane region" description="Helical" evidence="7">
    <location>
        <begin position="522"/>
        <end position="546"/>
    </location>
</feature>
<dbReference type="InterPro" id="IPR036259">
    <property type="entry name" value="MFS_trans_sf"/>
</dbReference>
<gene>
    <name evidence="9" type="ORF">PICMEDRAFT_70098</name>
</gene>
<keyword evidence="3 7" id="KW-0812">Transmembrane</keyword>
<dbReference type="GO" id="GO:0033101">
    <property type="term" value="C:cellular bud membrane"/>
    <property type="evidence" value="ECO:0007669"/>
    <property type="project" value="EnsemblFungi"/>
</dbReference>
<dbReference type="InterPro" id="IPR011701">
    <property type="entry name" value="MFS"/>
</dbReference>
<feature type="transmembrane region" description="Helical" evidence="7">
    <location>
        <begin position="384"/>
        <end position="403"/>
    </location>
</feature>
<dbReference type="GO" id="GO:0015847">
    <property type="term" value="P:putrescine transport"/>
    <property type="evidence" value="ECO:0007669"/>
    <property type="project" value="EnsemblFungi"/>
</dbReference>
<evidence type="ECO:0000256" key="2">
    <source>
        <dbReference type="ARBA" id="ARBA00022448"/>
    </source>
</evidence>
<dbReference type="SUPFAM" id="SSF103473">
    <property type="entry name" value="MFS general substrate transporter"/>
    <property type="match status" value="1"/>
</dbReference>
<dbReference type="GO" id="GO:0015606">
    <property type="term" value="F:spermidine transmembrane transporter activity"/>
    <property type="evidence" value="ECO:0007669"/>
    <property type="project" value="EnsemblFungi"/>
</dbReference>
<feature type="transmembrane region" description="Helical" evidence="7">
    <location>
        <begin position="423"/>
        <end position="442"/>
    </location>
</feature>
<evidence type="ECO:0000256" key="1">
    <source>
        <dbReference type="ARBA" id="ARBA00004141"/>
    </source>
</evidence>
<evidence type="ECO:0000313" key="10">
    <source>
        <dbReference type="Proteomes" id="UP000094455"/>
    </source>
</evidence>
<feature type="transmembrane region" description="Helical" evidence="7">
    <location>
        <begin position="150"/>
        <end position="171"/>
    </location>
</feature>
<dbReference type="EMBL" id="KV454001">
    <property type="protein sequence ID" value="ODQ48464.1"/>
    <property type="molecule type" value="Genomic_DNA"/>
</dbReference>
<dbReference type="AlphaFoldDB" id="A0A1E3NQU2"/>
<evidence type="ECO:0000313" key="9">
    <source>
        <dbReference type="EMBL" id="ODQ48464.1"/>
    </source>
</evidence>
<feature type="region of interest" description="Disordered" evidence="6">
    <location>
        <begin position="27"/>
        <end position="77"/>
    </location>
</feature>
<feature type="domain" description="Major facilitator superfamily (MFS) profile" evidence="8">
    <location>
        <begin position="152"/>
        <end position="582"/>
    </location>
</feature>
<feature type="region of interest" description="Disordered" evidence="6">
    <location>
        <begin position="1"/>
        <end position="20"/>
    </location>
</feature>
<feature type="transmembrane region" description="Helical" evidence="7">
    <location>
        <begin position="276"/>
        <end position="299"/>
    </location>
</feature>
<feature type="transmembrane region" description="Helical" evidence="7">
    <location>
        <begin position="218"/>
        <end position="235"/>
    </location>
</feature>
<comment type="subcellular location">
    <subcellularLocation>
        <location evidence="1">Membrane</location>
        <topology evidence="1">Multi-pass membrane protein</topology>
    </subcellularLocation>
</comment>
<dbReference type="GO" id="GO:0000297">
    <property type="term" value="F:spermine transmembrane transporter activity"/>
    <property type="evidence" value="ECO:0007669"/>
    <property type="project" value="EnsemblFungi"/>
</dbReference>
<feature type="transmembrane region" description="Helical" evidence="7">
    <location>
        <begin position="558"/>
        <end position="577"/>
    </location>
</feature>
<feature type="compositionally biased region" description="Low complexity" evidence="6">
    <location>
        <begin position="27"/>
        <end position="43"/>
    </location>
</feature>
<dbReference type="FunFam" id="1.20.1250.20:FF:000011">
    <property type="entry name" value="MFS multidrug transporter, putative"/>
    <property type="match status" value="1"/>
</dbReference>
<feature type="transmembrane region" description="Helical" evidence="7">
    <location>
        <begin position="241"/>
        <end position="264"/>
    </location>
</feature>
<feature type="transmembrane region" description="Helical" evidence="7">
    <location>
        <begin position="492"/>
        <end position="510"/>
    </location>
</feature>
<dbReference type="RefSeq" id="XP_019019577.1">
    <property type="nucleotide sequence ID" value="XM_019163549.1"/>
</dbReference>
<keyword evidence="2" id="KW-0813">Transport</keyword>
<dbReference type="Gene3D" id="1.20.1250.20">
    <property type="entry name" value="MFS general substrate transporter like domains"/>
    <property type="match status" value="1"/>
</dbReference>
<feature type="transmembrane region" description="Helical" evidence="7">
    <location>
        <begin position="311"/>
        <end position="327"/>
    </location>
</feature>
<keyword evidence="4 7" id="KW-1133">Transmembrane helix</keyword>